<dbReference type="SUPFAM" id="SSF81878">
    <property type="entry name" value="BRCA2 tower domain"/>
    <property type="match status" value="1"/>
</dbReference>
<dbReference type="OrthoDB" id="21095at2759"/>
<dbReference type="InterPro" id="IPR015252">
    <property type="entry name" value="BRCA2_hlx"/>
</dbReference>
<comment type="caution">
    <text evidence="8">The sequence shown here is derived from an EMBL/GenBank/DDBJ whole genome shotgun (WGS) entry which is preliminary data.</text>
</comment>
<feature type="domain" description="BRCA2 OB1" evidence="6">
    <location>
        <begin position="540"/>
        <end position="655"/>
    </location>
</feature>
<dbReference type="PROSITE" id="PS50138">
    <property type="entry name" value="BRCA2_REPEAT"/>
    <property type="match status" value="1"/>
</dbReference>
<keyword evidence="5" id="KW-0234">DNA repair</keyword>
<dbReference type="GO" id="GO:0003677">
    <property type="term" value="F:DNA binding"/>
    <property type="evidence" value="ECO:0007669"/>
    <property type="project" value="UniProtKB-KW"/>
</dbReference>
<feature type="domain" description="Breast cancer type 2 susceptibility protein helical" evidence="7">
    <location>
        <begin position="471"/>
        <end position="536"/>
    </location>
</feature>
<proteinExistence type="predicted"/>
<reference evidence="8 9" key="1">
    <citation type="journal article" date="2013" name="BMC Genomics">
        <title>The miniature genome of a carnivorous plant Genlisea aurea contains a low number of genes and short non-coding sequences.</title>
        <authorList>
            <person name="Leushkin E.V."/>
            <person name="Sutormin R.A."/>
            <person name="Nabieva E.R."/>
            <person name="Penin A.A."/>
            <person name="Kondrashov A.S."/>
            <person name="Logacheva M.D."/>
        </authorList>
    </citation>
    <scope>NUCLEOTIDE SEQUENCE [LARGE SCALE GENOMIC DNA]</scope>
</reference>
<sequence>MSTWQLISDSGDNYRWETSSLQGEEEHQGGGYSKLVDNGKSDSVTPALFFTGLGKSVAVKPSSIAKARSILGGADESVVRMNSRLRDESDCGGVRPDSMFRTGSGKAVHISQVGLNRAKTLLSLDENVDGESLPGFEKIEKRSASMKLDAFEAQSYPTVDSIRNKSGETMSIDGVHIGSKPPSVQFQTAGGRYVTVSTDALQRARNLLGDIEIDSFLNEACKSDSLVSVKDVGKQTCSRMLSVEKGRPNGSSLQKKFSSSIGSNPHQNRFLFKSKKLQPGTNLISKFDAEADCNPSSSNYNELSQQKEPSLRDDLLFIKVDCLENGALSKVDPPRKLFRRPLLDISNTTNLTAVDDKQLSVEKKRIQKRIHASSFKKPRCSFIAPLNKNKSFIPEVFPRLAQTNACCKQRICDQYPFPSRVYVKEFAAQLPSHREMLEQIPEHVRRMHPSTAKNYAFKNGSHSECLDPDTFYEMMVQSGASNHLLTKEWVLNHYKWIVWKLASYERCYPSKFLGKLLTVSNVLQELRYRYEREINHGHRSAIKKILDGDAPPSSVMVLCISSVGENALGKDGKGRAPNIELTDGWYFLSAQLDELLGQKLASGKLFLGQKIRIWGAKLCGWFGPVSPFEASQTASLLLHYNGTYRCHWAEKLGFCEYTCMPLAFRCIRGAGGAVPSTLVGIKRIYPVRYRERLTDGSFSVRSERAEARVLQLYNQRRDFVVEGVVSAFQKEVDYDYHHDTESEGARLMRLLETTAEPEILMAGLSSKQLTSFVSYRAELEGMRQSEIQKSIEKALEAAGLGERDITPFLQVRVVGMMNKSTEPKYPPREGMITIWNPTEKQISEMCEGQVCQVSGLVPSSSDSDFLHLQARGSSSSWLPLSAKAMDNFMPLSMCRTATTISSLNEVLPSCEFDISAFVVHVSGVCDNGHYQKQWVFVTDGSTDEIFSKNFPVGLLAINFGSLEIVDLVGSVVVGFCNLIRRPSDQVNGIWIAEATENSDYFLSYDHKKNSSHLRDAASSVSAWASTSSSIIATLKERILSIIGSS</sequence>
<evidence type="ECO:0000256" key="4">
    <source>
        <dbReference type="ARBA" id="ARBA00023172"/>
    </source>
</evidence>
<protein>
    <recommendedName>
        <fullName evidence="10">Tower domain-containing protein</fullName>
    </recommendedName>
</protein>
<dbReference type="Proteomes" id="UP000015453">
    <property type="component" value="Unassembled WGS sequence"/>
</dbReference>
<dbReference type="PANTHER" id="PTHR11289:SF0">
    <property type="entry name" value="BREAST CANCER TYPE 2 SUSCEPTIBILITY PROTEIN"/>
    <property type="match status" value="1"/>
</dbReference>
<keyword evidence="1" id="KW-0677">Repeat</keyword>
<name>S8D9L2_9LAMI</name>
<dbReference type="AlphaFoldDB" id="S8D9L2"/>
<evidence type="ECO:0000313" key="9">
    <source>
        <dbReference type="Proteomes" id="UP000015453"/>
    </source>
</evidence>
<evidence type="ECO:0000256" key="1">
    <source>
        <dbReference type="ARBA" id="ARBA00022737"/>
    </source>
</evidence>
<dbReference type="InterPro" id="IPR036315">
    <property type="entry name" value="BRCA2_hlx_sf"/>
</dbReference>
<accession>S8D9L2</accession>
<dbReference type="InterPro" id="IPR015525">
    <property type="entry name" value="BRCA2"/>
</dbReference>
<feature type="non-terminal residue" evidence="8">
    <location>
        <position position="1045"/>
    </location>
</feature>
<dbReference type="Pfam" id="PF09103">
    <property type="entry name" value="BRCA-2_OB1"/>
    <property type="match status" value="1"/>
</dbReference>
<dbReference type="InterPro" id="IPR012340">
    <property type="entry name" value="NA-bd_OB-fold"/>
</dbReference>
<dbReference type="GO" id="GO:0006355">
    <property type="term" value="P:regulation of DNA-templated transcription"/>
    <property type="evidence" value="ECO:0007669"/>
    <property type="project" value="TreeGrafter"/>
</dbReference>
<dbReference type="Gene3D" id="6.10.70.10">
    <property type="match status" value="1"/>
</dbReference>
<evidence type="ECO:0000259" key="6">
    <source>
        <dbReference type="Pfam" id="PF09103"/>
    </source>
</evidence>
<dbReference type="SUPFAM" id="SSF50249">
    <property type="entry name" value="Nucleic acid-binding proteins"/>
    <property type="match status" value="3"/>
</dbReference>
<dbReference type="Pfam" id="PF00634">
    <property type="entry name" value="BRCA2"/>
    <property type="match status" value="2"/>
</dbReference>
<dbReference type="SUPFAM" id="SSF81872">
    <property type="entry name" value="BRCA2 helical domain"/>
    <property type="match status" value="1"/>
</dbReference>
<gene>
    <name evidence="8" type="ORF">M569_00535</name>
</gene>
<evidence type="ECO:0000256" key="5">
    <source>
        <dbReference type="ARBA" id="ARBA00023204"/>
    </source>
</evidence>
<dbReference type="InterPro" id="IPR002093">
    <property type="entry name" value="BRCA2_repeat"/>
</dbReference>
<dbReference type="Pfam" id="PF09169">
    <property type="entry name" value="BRCA-2_helical"/>
    <property type="match status" value="1"/>
</dbReference>
<evidence type="ECO:0000256" key="2">
    <source>
        <dbReference type="ARBA" id="ARBA00022763"/>
    </source>
</evidence>
<evidence type="ECO:0000256" key="3">
    <source>
        <dbReference type="ARBA" id="ARBA00023125"/>
    </source>
</evidence>
<keyword evidence="4" id="KW-0233">DNA recombination</keyword>
<dbReference type="CDD" id="cd04493">
    <property type="entry name" value="BRCA2DBD_OB1"/>
    <property type="match status" value="1"/>
</dbReference>
<organism evidence="8 9">
    <name type="scientific">Genlisea aurea</name>
    <dbReference type="NCBI Taxonomy" id="192259"/>
    <lineage>
        <taxon>Eukaryota</taxon>
        <taxon>Viridiplantae</taxon>
        <taxon>Streptophyta</taxon>
        <taxon>Embryophyta</taxon>
        <taxon>Tracheophyta</taxon>
        <taxon>Spermatophyta</taxon>
        <taxon>Magnoliopsida</taxon>
        <taxon>eudicotyledons</taxon>
        <taxon>Gunneridae</taxon>
        <taxon>Pentapetalae</taxon>
        <taxon>asterids</taxon>
        <taxon>lamiids</taxon>
        <taxon>Lamiales</taxon>
        <taxon>Lentibulariaceae</taxon>
        <taxon>Genlisea</taxon>
    </lineage>
</organism>
<dbReference type="GO" id="GO:0000724">
    <property type="term" value="P:double-strand break repair via homologous recombination"/>
    <property type="evidence" value="ECO:0007669"/>
    <property type="project" value="InterPro"/>
</dbReference>
<dbReference type="Gene3D" id="2.40.50.140">
    <property type="entry name" value="Nucleic acid-binding proteins"/>
    <property type="match status" value="3"/>
</dbReference>
<dbReference type="InterPro" id="IPR015187">
    <property type="entry name" value="BRCA2_OB_1"/>
</dbReference>
<evidence type="ECO:0000313" key="8">
    <source>
        <dbReference type="EMBL" id="EPS74216.1"/>
    </source>
</evidence>
<evidence type="ECO:0008006" key="10">
    <source>
        <dbReference type="Google" id="ProtNLM"/>
    </source>
</evidence>
<evidence type="ECO:0000259" key="7">
    <source>
        <dbReference type="Pfam" id="PF09169"/>
    </source>
</evidence>
<dbReference type="PANTHER" id="PTHR11289">
    <property type="entry name" value="BREAST CANCER TYPE 2 SUSCEPTIBILITY PROTEIN BRCA2"/>
    <property type="match status" value="1"/>
</dbReference>
<keyword evidence="2" id="KW-0227">DNA damage</keyword>
<keyword evidence="9" id="KW-1185">Reference proteome</keyword>
<keyword evidence="3" id="KW-0238">DNA-binding</keyword>
<dbReference type="EMBL" id="AUSU01000143">
    <property type="protein sequence ID" value="EPS74216.1"/>
    <property type="molecule type" value="Genomic_DNA"/>
</dbReference>